<reference evidence="4 5" key="1">
    <citation type="journal article" date="2012" name="Genome Biol.">
        <title>Genome and low-iron response of an oceanic diatom adapted to chronic iron limitation.</title>
        <authorList>
            <person name="Lommer M."/>
            <person name="Specht M."/>
            <person name="Roy A.S."/>
            <person name="Kraemer L."/>
            <person name="Andreson R."/>
            <person name="Gutowska M.A."/>
            <person name="Wolf J."/>
            <person name="Bergner S.V."/>
            <person name="Schilhabel M.B."/>
            <person name="Klostermeier U.C."/>
            <person name="Beiko R.G."/>
            <person name="Rosenstiel P."/>
            <person name="Hippler M."/>
            <person name="Laroche J."/>
        </authorList>
    </citation>
    <scope>NUCLEOTIDE SEQUENCE [LARGE SCALE GENOMIC DNA]</scope>
    <source>
        <strain evidence="4 5">CCMP1005</strain>
    </source>
</reference>
<dbReference type="Proteomes" id="UP000266841">
    <property type="component" value="Unassembled WGS sequence"/>
</dbReference>
<evidence type="ECO:0000256" key="2">
    <source>
        <dbReference type="SAM" id="SignalP"/>
    </source>
</evidence>
<dbReference type="EMBL" id="AGNL01018050">
    <property type="protein sequence ID" value="EJK63721.1"/>
    <property type="molecule type" value="Genomic_DNA"/>
</dbReference>
<name>K0SRU2_THAOC</name>
<evidence type="ECO:0000313" key="4">
    <source>
        <dbReference type="EMBL" id="EJK63721.1"/>
    </source>
</evidence>
<dbReference type="GO" id="GO:0006457">
    <property type="term" value="P:protein folding"/>
    <property type="evidence" value="ECO:0007669"/>
    <property type="project" value="TreeGrafter"/>
</dbReference>
<dbReference type="InterPro" id="IPR029000">
    <property type="entry name" value="Cyclophilin-like_dom_sf"/>
</dbReference>
<organism evidence="4 5">
    <name type="scientific">Thalassiosira oceanica</name>
    <name type="common">Marine diatom</name>
    <dbReference type="NCBI Taxonomy" id="159749"/>
    <lineage>
        <taxon>Eukaryota</taxon>
        <taxon>Sar</taxon>
        <taxon>Stramenopiles</taxon>
        <taxon>Ochrophyta</taxon>
        <taxon>Bacillariophyta</taxon>
        <taxon>Coscinodiscophyceae</taxon>
        <taxon>Thalassiosirophycidae</taxon>
        <taxon>Thalassiosirales</taxon>
        <taxon>Thalassiosiraceae</taxon>
        <taxon>Thalassiosira</taxon>
    </lineage>
</organism>
<dbReference type="InterPro" id="IPR002130">
    <property type="entry name" value="Cyclophilin-type_PPIase_dom"/>
</dbReference>
<dbReference type="GO" id="GO:0005737">
    <property type="term" value="C:cytoplasm"/>
    <property type="evidence" value="ECO:0007669"/>
    <property type="project" value="TreeGrafter"/>
</dbReference>
<gene>
    <name evidence="4" type="ORF">THAOC_15607</name>
</gene>
<comment type="caution">
    <text evidence="4">The sequence shown here is derived from an EMBL/GenBank/DDBJ whole genome shotgun (WGS) entry which is preliminary data.</text>
</comment>
<dbReference type="OrthoDB" id="193499at2759"/>
<feature type="domain" description="PPIase cyclophilin-type" evidence="3">
    <location>
        <begin position="79"/>
        <end position="130"/>
    </location>
</feature>
<dbReference type="Gene3D" id="2.40.100.10">
    <property type="entry name" value="Cyclophilin-like"/>
    <property type="match status" value="1"/>
</dbReference>
<dbReference type="PROSITE" id="PS50072">
    <property type="entry name" value="CSA_PPIASE_2"/>
    <property type="match status" value="1"/>
</dbReference>
<feature type="chain" id="PRO_5003837994" description="PPIase cyclophilin-type domain-containing protein" evidence="2">
    <location>
        <begin position="31"/>
        <end position="130"/>
    </location>
</feature>
<feature type="signal peptide" evidence="2">
    <location>
        <begin position="1"/>
        <end position="30"/>
    </location>
</feature>
<dbReference type="Pfam" id="PF00160">
    <property type="entry name" value="Pro_isomerase"/>
    <property type="match status" value="1"/>
</dbReference>
<feature type="region of interest" description="Disordered" evidence="1">
    <location>
        <begin position="35"/>
        <end position="54"/>
    </location>
</feature>
<dbReference type="SUPFAM" id="SSF50891">
    <property type="entry name" value="Cyclophilin-like"/>
    <property type="match status" value="1"/>
</dbReference>
<keyword evidence="2" id="KW-0732">Signal</keyword>
<keyword evidence="5" id="KW-1185">Reference proteome</keyword>
<dbReference type="PANTHER" id="PTHR11071:SF561">
    <property type="entry name" value="PEPTIDYL-PROLYL CIS-TRANS ISOMERASE D-RELATED"/>
    <property type="match status" value="1"/>
</dbReference>
<proteinExistence type="predicted"/>
<dbReference type="PANTHER" id="PTHR11071">
    <property type="entry name" value="PEPTIDYL-PROLYL CIS-TRANS ISOMERASE"/>
    <property type="match status" value="1"/>
</dbReference>
<dbReference type="AlphaFoldDB" id="K0SRU2"/>
<evidence type="ECO:0000256" key="1">
    <source>
        <dbReference type="SAM" id="MobiDB-lite"/>
    </source>
</evidence>
<dbReference type="eggNOG" id="KOG0865">
    <property type="taxonomic scope" value="Eukaryota"/>
</dbReference>
<dbReference type="GO" id="GO:0016018">
    <property type="term" value="F:cyclosporin A binding"/>
    <property type="evidence" value="ECO:0007669"/>
    <property type="project" value="TreeGrafter"/>
</dbReference>
<protein>
    <recommendedName>
        <fullName evidence="3">PPIase cyclophilin-type domain-containing protein</fullName>
    </recommendedName>
</protein>
<accession>K0SRU2</accession>
<evidence type="ECO:0000259" key="3">
    <source>
        <dbReference type="PROSITE" id="PS50072"/>
    </source>
</evidence>
<dbReference type="GO" id="GO:0003755">
    <property type="term" value="F:peptidyl-prolyl cis-trans isomerase activity"/>
    <property type="evidence" value="ECO:0007669"/>
    <property type="project" value="InterPro"/>
</dbReference>
<sequence length="130" mass="14320">MVNMKNLRLRVRVAPFLILAISLVAPAAMGASDDHLHDSVPKAKATRPKLDPPARLPDVTARVYFDIEIKEKKSKPRKGRITFGLFGNVAPKAVENFMSLCECNKGNGKVSGKPLCYKGSEFHRISESLT</sequence>
<evidence type="ECO:0000313" key="5">
    <source>
        <dbReference type="Proteomes" id="UP000266841"/>
    </source>
</evidence>